<proteinExistence type="predicted"/>
<accession>A0ACC0VFG1</accession>
<dbReference type="Proteomes" id="UP001163321">
    <property type="component" value="Chromosome 9"/>
</dbReference>
<organism evidence="1 2">
    <name type="scientific">Peronosclerospora sorghi</name>
    <dbReference type="NCBI Taxonomy" id="230839"/>
    <lineage>
        <taxon>Eukaryota</taxon>
        <taxon>Sar</taxon>
        <taxon>Stramenopiles</taxon>
        <taxon>Oomycota</taxon>
        <taxon>Peronosporomycetes</taxon>
        <taxon>Peronosporales</taxon>
        <taxon>Peronosporaceae</taxon>
        <taxon>Peronosclerospora</taxon>
    </lineage>
</organism>
<reference evidence="1 2" key="1">
    <citation type="journal article" date="2022" name="bioRxiv">
        <title>The genome of the oomycete Peronosclerospora sorghi, a cosmopolitan pathogen of maize and sorghum, is inflated with dispersed pseudogenes.</title>
        <authorList>
            <person name="Fletcher K."/>
            <person name="Martin F."/>
            <person name="Isakeit T."/>
            <person name="Cavanaugh K."/>
            <person name="Magill C."/>
            <person name="Michelmore R."/>
        </authorList>
    </citation>
    <scope>NUCLEOTIDE SEQUENCE [LARGE SCALE GENOMIC DNA]</scope>
    <source>
        <strain evidence="1">P6</strain>
    </source>
</reference>
<gene>
    <name evidence="1" type="ORF">PsorP6_014337</name>
</gene>
<evidence type="ECO:0000313" key="1">
    <source>
        <dbReference type="EMBL" id="KAI9905200.1"/>
    </source>
</evidence>
<evidence type="ECO:0000313" key="2">
    <source>
        <dbReference type="Proteomes" id="UP001163321"/>
    </source>
</evidence>
<protein>
    <submittedName>
        <fullName evidence="1">Uncharacterized protein</fullName>
    </submittedName>
</protein>
<sequence length="344" mass="40219">MMFKLFQMMQQHNLHLQTQLQAFMKQTQIQFKQMLTRQGPGRKKDPPTTWCCLSIFSTGYEYWYKHDLMHADYLSLWKRPNQNSESLCRTGIVLSCEPECAAAAVNKMWRLFKEKIRQRFKPRDFEYSLRDPLFELKQTSSIHEYVVKFQDLHLYPLRILINSKHDSETIKIATNFEFAHYTGTPRRKKGQKNNSRPKKDSLQSLTNKKDKKNGQNSPLSKNYYWNKHTTCHICKQNGHISPNCPQKKESNNYISGAFYAIIEVQALAYCEPENKKNVSIFLDNGCLNRIPEELAEALNLSVHEDVNNTIEVDLGFGQTARRSRPTAEMILVVLAFQQESPRSR</sequence>
<dbReference type="EMBL" id="CM047588">
    <property type="protein sequence ID" value="KAI9905200.1"/>
    <property type="molecule type" value="Genomic_DNA"/>
</dbReference>
<keyword evidence="2" id="KW-1185">Reference proteome</keyword>
<comment type="caution">
    <text evidence="1">The sequence shown here is derived from an EMBL/GenBank/DDBJ whole genome shotgun (WGS) entry which is preliminary data.</text>
</comment>
<name>A0ACC0VFG1_9STRA</name>